<comment type="function">
    <text evidence="2">Promotes degradation of target mRNA species. Plays a role in the regulation of circadian mRNA stability. Binds GTP and has GTPase activity.</text>
</comment>
<dbReference type="AlphaFoldDB" id="E4XJD6"/>
<dbReference type="SUPFAM" id="SSF50447">
    <property type="entry name" value="Translation proteins"/>
    <property type="match status" value="1"/>
</dbReference>
<evidence type="ECO:0000313" key="4">
    <source>
        <dbReference type="EMBL" id="CBY10579.1"/>
    </source>
</evidence>
<feature type="domain" description="Tr-type G" evidence="3">
    <location>
        <begin position="128"/>
        <end position="345"/>
    </location>
</feature>
<evidence type="ECO:0000313" key="5">
    <source>
        <dbReference type="EMBL" id="CBY38185.1"/>
    </source>
</evidence>
<dbReference type="InterPro" id="IPR000795">
    <property type="entry name" value="T_Tr_GTP-bd_dom"/>
</dbReference>
<dbReference type="GO" id="GO:0003746">
    <property type="term" value="F:translation elongation factor activity"/>
    <property type="evidence" value="ECO:0007669"/>
    <property type="project" value="TreeGrafter"/>
</dbReference>
<proteinExistence type="predicted"/>
<dbReference type="Gene3D" id="3.40.50.300">
    <property type="entry name" value="P-loop containing nucleotide triphosphate hydrolases"/>
    <property type="match status" value="1"/>
</dbReference>
<accession>E4XJD6</accession>
<dbReference type="SUPFAM" id="SSF52540">
    <property type="entry name" value="P-loop containing nucleoside triphosphate hydrolases"/>
    <property type="match status" value="1"/>
</dbReference>
<gene>
    <name evidence="4" type="ORF">GSOID_T00012727001</name>
    <name evidence="5" type="ORF">GSOID_T00031696001</name>
</gene>
<dbReference type="OrthoDB" id="248233at2759"/>
<dbReference type="PANTHER" id="PTHR43721">
    <property type="entry name" value="ELONGATION FACTOR TU-RELATED"/>
    <property type="match status" value="1"/>
</dbReference>
<organism evidence="4">
    <name type="scientific">Oikopleura dioica</name>
    <name type="common">Tunicate</name>
    <dbReference type="NCBI Taxonomy" id="34765"/>
    <lineage>
        <taxon>Eukaryota</taxon>
        <taxon>Metazoa</taxon>
        <taxon>Chordata</taxon>
        <taxon>Tunicata</taxon>
        <taxon>Appendicularia</taxon>
        <taxon>Copelata</taxon>
        <taxon>Oikopleuridae</taxon>
        <taxon>Oikopleura</taxon>
    </lineage>
</organism>
<reference evidence="4" key="1">
    <citation type="journal article" date="2010" name="Science">
        <title>Plasticity of animal genome architecture unmasked by rapid evolution of a pelagic tunicate.</title>
        <authorList>
            <person name="Denoeud F."/>
            <person name="Henriet S."/>
            <person name="Mungpakdee S."/>
            <person name="Aury J.M."/>
            <person name="Da Silva C."/>
            <person name="Brinkmann H."/>
            <person name="Mikhaleva J."/>
            <person name="Olsen L.C."/>
            <person name="Jubin C."/>
            <person name="Canestro C."/>
            <person name="Bouquet J.M."/>
            <person name="Danks G."/>
            <person name="Poulain J."/>
            <person name="Campsteijn C."/>
            <person name="Adamski M."/>
            <person name="Cross I."/>
            <person name="Yadetie F."/>
            <person name="Muffato M."/>
            <person name="Louis A."/>
            <person name="Butcher S."/>
            <person name="Tsagkogeorga G."/>
            <person name="Konrad A."/>
            <person name="Singh S."/>
            <person name="Jensen M.F."/>
            <person name="Cong E.H."/>
            <person name="Eikeseth-Otteraa H."/>
            <person name="Noel B."/>
            <person name="Anthouard V."/>
            <person name="Porcel B.M."/>
            <person name="Kachouri-Lafond R."/>
            <person name="Nishino A."/>
            <person name="Ugolini M."/>
            <person name="Chourrout P."/>
            <person name="Nishida H."/>
            <person name="Aasland R."/>
            <person name="Huzurbazar S."/>
            <person name="Westhof E."/>
            <person name="Delsuc F."/>
            <person name="Lehrach H."/>
            <person name="Reinhardt R."/>
            <person name="Weissenbach J."/>
            <person name="Roy S.W."/>
            <person name="Artiguenave F."/>
            <person name="Postlethwait J.H."/>
            <person name="Manak J.R."/>
            <person name="Thompson E.M."/>
            <person name="Jaillon O."/>
            <person name="Du Pasquier L."/>
            <person name="Boudinot P."/>
            <person name="Liberles D.A."/>
            <person name="Volff J.N."/>
            <person name="Philippe H."/>
            <person name="Lenhard B."/>
            <person name="Roest Crollius H."/>
            <person name="Wincker P."/>
            <person name="Chourrout D."/>
        </authorList>
    </citation>
    <scope>NUCLEOTIDE SEQUENCE [LARGE SCALE GENOMIC DNA]</scope>
</reference>
<dbReference type="EMBL" id="FN653059">
    <property type="protein sequence ID" value="CBY10579.1"/>
    <property type="molecule type" value="Genomic_DNA"/>
</dbReference>
<protein>
    <recommendedName>
        <fullName evidence="1">GTP-binding protein 1</fullName>
    </recommendedName>
</protein>
<name>E4XJD6_OIKDI</name>
<evidence type="ECO:0000256" key="2">
    <source>
        <dbReference type="ARBA" id="ARBA00025630"/>
    </source>
</evidence>
<dbReference type="GO" id="GO:0005525">
    <property type="term" value="F:GTP binding"/>
    <property type="evidence" value="ECO:0007669"/>
    <property type="project" value="InterPro"/>
</dbReference>
<dbReference type="Pfam" id="PF00009">
    <property type="entry name" value="GTP_EFTU"/>
    <property type="match status" value="1"/>
</dbReference>
<keyword evidence="6" id="KW-1185">Reference proteome</keyword>
<dbReference type="Proteomes" id="UP000001307">
    <property type="component" value="Unassembled WGS sequence"/>
</dbReference>
<evidence type="ECO:0000259" key="3">
    <source>
        <dbReference type="PROSITE" id="PS51722"/>
    </source>
</evidence>
<dbReference type="EMBL" id="FN655154">
    <property type="protein sequence ID" value="CBY38185.1"/>
    <property type="molecule type" value="Genomic_DNA"/>
</dbReference>
<dbReference type="Proteomes" id="UP000011014">
    <property type="component" value="Unassembled WGS sequence"/>
</dbReference>
<sequence>MVNILGLFGKNIGSTTESIQGEEHSELGDDVLSLPPEEYYGPVEYKRQLTSVKPERLTHLATQMQFRLTEGNGECRYIIGVNDDDFKTLQSMAKKLLAETSVIRKREISKDKFLMELLVRRTNEESTNMDQRIAVLGNVDAGKSTLVGVLVNDELDNGRGRSRLQMFRHPHEMESGRTSSISIDLLMFDKNGNIVEEQSSAVKNFEIWDLAGDSKYMKTTLYGLTSSKPGYVILIISANKGIQGTTAEQLYAAYALALPVVVVVTKIDLVSATGVSAQIAKIENFLSELPFNYVPVVADSASKSSNLANAISENTKLVPIFTTSSVTGAGLELLRKFIYLLPTSTEDYRCDADCEFLVSRYYQHEEFQNNETDFFVVEGRLQSGIISKGDELKIGPDDQGRFYPCSVLSIKQNDLSKQRLGAGHLATVKLRCTDKLLLRKGLHLVQNVPDVTLHFVAECSIFSISKKTKLRNIRVGQLMTAHVGNVRQTVRVDGIYINDERVPEVSSSQNYSPKIDFAFIKCPEVIKADQRAVFRDDEIRISGRIHQTYPIKSFTPTLSRLKTYTI</sequence>
<evidence type="ECO:0000256" key="1">
    <source>
        <dbReference type="ARBA" id="ARBA00015364"/>
    </source>
</evidence>
<dbReference type="InParanoid" id="E4XJD6"/>
<dbReference type="InterPro" id="IPR050055">
    <property type="entry name" value="EF-Tu_GTPase"/>
</dbReference>
<dbReference type="Gene3D" id="2.40.30.10">
    <property type="entry name" value="Translation factors"/>
    <property type="match status" value="1"/>
</dbReference>
<dbReference type="GO" id="GO:0003924">
    <property type="term" value="F:GTPase activity"/>
    <property type="evidence" value="ECO:0007669"/>
    <property type="project" value="InterPro"/>
</dbReference>
<evidence type="ECO:0000313" key="6">
    <source>
        <dbReference type="Proteomes" id="UP000001307"/>
    </source>
</evidence>
<dbReference type="PANTHER" id="PTHR43721:SF9">
    <property type="entry name" value="GTP-BINDING PROTEIN 1"/>
    <property type="match status" value="1"/>
</dbReference>
<dbReference type="PROSITE" id="PS51722">
    <property type="entry name" value="G_TR_2"/>
    <property type="match status" value="1"/>
</dbReference>
<dbReference type="InterPro" id="IPR009000">
    <property type="entry name" value="Transl_B-barrel_sf"/>
</dbReference>
<dbReference type="InterPro" id="IPR027417">
    <property type="entry name" value="P-loop_NTPase"/>
</dbReference>